<organism evidence="1 2">
    <name type="scientific">Candidatus Microbacterium stercoravium</name>
    <dbReference type="NCBI Taxonomy" id="2838697"/>
    <lineage>
        <taxon>Bacteria</taxon>
        <taxon>Bacillati</taxon>
        <taxon>Actinomycetota</taxon>
        <taxon>Actinomycetes</taxon>
        <taxon>Micrococcales</taxon>
        <taxon>Microbacteriaceae</taxon>
        <taxon>Microbacterium</taxon>
    </lineage>
</organism>
<reference evidence="1" key="2">
    <citation type="submission" date="2021-04" db="EMBL/GenBank/DDBJ databases">
        <authorList>
            <person name="Gilroy R."/>
        </authorList>
    </citation>
    <scope>NUCLEOTIDE SEQUENCE</scope>
    <source>
        <strain evidence="1">ChiHjej8B7-3636</strain>
    </source>
</reference>
<dbReference type="AlphaFoldDB" id="A0A9D2H4Y9"/>
<dbReference type="EMBL" id="DXAM01000102">
    <property type="protein sequence ID" value="HJA04658.1"/>
    <property type="molecule type" value="Genomic_DNA"/>
</dbReference>
<reference evidence="1" key="1">
    <citation type="journal article" date="2021" name="PeerJ">
        <title>Extensive microbial diversity within the chicken gut microbiome revealed by metagenomics and culture.</title>
        <authorList>
            <person name="Gilroy R."/>
            <person name="Ravi A."/>
            <person name="Getino M."/>
            <person name="Pursley I."/>
            <person name="Horton D.L."/>
            <person name="Alikhan N.F."/>
            <person name="Baker D."/>
            <person name="Gharbi K."/>
            <person name="Hall N."/>
            <person name="Watson M."/>
            <person name="Adriaenssens E.M."/>
            <person name="Foster-Nyarko E."/>
            <person name="Jarju S."/>
            <person name="Secka A."/>
            <person name="Antonio M."/>
            <person name="Oren A."/>
            <person name="Chaudhuri R.R."/>
            <person name="La Ragione R."/>
            <person name="Hildebrand F."/>
            <person name="Pallen M.J."/>
        </authorList>
    </citation>
    <scope>NUCLEOTIDE SEQUENCE</scope>
    <source>
        <strain evidence="1">ChiHjej8B7-3636</strain>
    </source>
</reference>
<dbReference type="PANTHER" id="PTHR17985:SF8">
    <property type="entry name" value="TRANSPORT AND GOLGI ORGANIZATION PROTEIN 2 HOMOLOG"/>
    <property type="match status" value="1"/>
</dbReference>
<protein>
    <submittedName>
        <fullName evidence="1">NRDE family protein</fullName>
    </submittedName>
</protein>
<dbReference type="Pfam" id="PF05742">
    <property type="entry name" value="TANGO2"/>
    <property type="match status" value="1"/>
</dbReference>
<name>A0A9D2H4Y9_9MICO</name>
<comment type="caution">
    <text evidence="1">The sequence shown here is derived from an EMBL/GenBank/DDBJ whole genome shotgun (WGS) entry which is preliminary data.</text>
</comment>
<dbReference type="Proteomes" id="UP000824220">
    <property type="component" value="Unassembled WGS sequence"/>
</dbReference>
<gene>
    <name evidence="1" type="ORF">H9800_07315</name>
</gene>
<dbReference type="InterPro" id="IPR008551">
    <property type="entry name" value="TANGO2"/>
</dbReference>
<accession>A0A9D2H4Y9</accession>
<evidence type="ECO:0000313" key="2">
    <source>
        <dbReference type="Proteomes" id="UP000824220"/>
    </source>
</evidence>
<evidence type="ECO:0000313" key="1">
    <source>
        <dbReference type="EMBL" id="HJA04658.1"/>
    </source>
</evidence>
<proteinExistence type="predicted"/>
<dbReference type="PANTHER" id="PTHR17985">
    <property type="entry name" value="SER/THR-RICH PROTEIN T10 IN DGCR REGION"/>
    <property type="match status" value="1"/>
</dbReference>
<sequence length="242" mass="25977">MCTVIIRIPHDDAAVQLLAVRDEDPGRGWDPLGAWWPDHPGVVGVRDRRAGGAWLAAEPASGRLAVVLNREGEPDLPDDRILSRGALPLDALAQGPLPDLERMRGFNLVTVDETGASVTSWTGSVPLETTTLAPGTHMLAHDGVDDPRTARIAAWREEFAAAPFDEWPALLARTTQVGADDDRAIVRDNRAHGYPTLTTIACLAEVRPGRADVRYAALNAPAEMRAPLDFVPATGADPPRDA</sequence>